<gene>
    <name evidence="1" type="ORF">GCM10010307_85630</name>
</gene>
<comment type="caution">
    <text evidence="1">The sequence shown here is derived from an EMBL/GenBank/DDBJ whole genome shotgun (WGS) entry which is preliminary data.</text>
</comment>
<accession>A0ABN3RZ75</accession>
<organism evidence="1 2">
    <name type="scientific">Streptomyces vastus</name>
    <dbReference type="NCBI Taxonomy" id="285451"/>
    <lineage>
        <taxon>Bacteria</taxon>
        <taxon>Bacillati</taxon>
        <taxon>Actinomycetota</taxon>
        <taxon>Actinomycetes</taxon>
        <taxon>Kitasatosporales</taxon>
        <taxon>Streptomycetaceae</taxon>
        <taxon>Streptomyces</taxon>
    </lineage>
</organism>
<sequence>MRNRRRVSRTLCDFDSSVAAVRAVSRFMRGRDFRALGAGPASSRLAALASALPSAAQRRLFVTAGRFQSSRASRVRGLTSEDLSSWTVGEYGPGPYPAVFIGSVSGAAVHLAAAMGAPVLPQTYLVPVRARVDPDRPRDSLMAGLEPGRSMVAANPDLSLCHMHDPSQDRAMLVRFLYFRFKRLRLGAVLERFLDERLAPGATIFIVDCTLTWPVTVLGERHSFQFGALGGMSPDEYVTGSERVAEHLAQQGSPVRRWDPPPADERRPEAEWGYDDTLTADITEVAARRGYRVRRITLEEPEHLSPTVAELYRWWHHRRGLPAERLLVETYDQWEPHWTLRLGAVPFWLQFTARSSLELLERYLGGVEPYRHIGINLFSNGLRSVGQIPAAEWRELAERYAVESGGTLGVDERAYPWDFGATMRHRPALAALPERHPMPPPLRLDELDEFLTHFPATSVPLPPRVESLHPATGS</sequence>
<keyword evidence="2" id="KW-1185">Reference proteome</keyword>
<name>A0ABN3RZ75_9ACTN</name>
<reference evidence="1 2" key="1">
    <citation type="journal article" date="2019" name="Int. J. Syst. Evol. Microbiol.">
        <title>The Global Catalogue of Microorganisms (GCM) 10K type strain sequencing project: providing services to taxonomists for standard genome sequencing and annotation.</title>
        <authorList>
            <consortium name="The Broad Institute Genomics Platform"/>
            <consortium name="The Broad Institute Genome Sequencing Center for Infectious Disease"/>
            <person name="Wu L."/>
            <person name="Ma J."/>
        </authorList>
    </citation>
    <scope>NUCLEOTIDE SEQUENCE [LARGE SCALE GENOMIC DNA]</scope>
    <source>
        <strain evidence="1 2">JCM 4524</strain>
    </source>
</reference>
<proteinExistence type="predicted"/>
<dbReference type="EMBL" id="BAAASJ010000125">
    <property type="protein sequence ID" value="GAA2664303.1"/>
    <property type="molecule type" value="Genomic_DNA"/>
</dbReference>
<protein>
    <submittedName>
        <fullName evidence="1">Uncharacterized protein</fullName>
    </submittedName>
</protein>
<dbReference type="Proteomes" id="UP001500151">
    <property type="component" value="Unassembled WGS sequence"/>
</dbReference>
<evidence type="ECO:0000313" key="2">
    <source>
        <dbReference type="Proteomes" id="UP001500151"/>
    </source>
</evidence>
<evidence type="ECO:0000313" key="1">
    <source>
        <dbReference type="EMBL" id="GAA2664303.1"/>
    </source>
</evidence>